<dbReference type="InterPro" id="IPR006626">
    <property type="entry name" value="PbH1"/>
</dbReference>
<reference evidence="11 12" key="1">
    <citation type="submission" date="2020-04" db="EMBL/GenBank/DDBJ databases">
        <title>Plant Genome Project.</title>
        <authorList>
            <person name="Zhang R.-G."/>
        </authorList>
    </citation>
    <scope>NUCLEOTIDE SEQUENCE [LARGE SCALE GENOMIC DNA]</scope>
    <source>
        <strain evidence="11">YNK0</strain>
        <tissue evidence="11">Leaf</tissue>
    </source>
</reference>
<evidence type="ECO:0000256" key="4">
    <source>
        <dbReference type="ARBA" id="ARBA00022525"/>
    </source>
</evidence>
<feature type="region of interest" description="Disordered" evidence="10">
    <location>
        <begin position="1"/>
        <end position="48"/>
    </location>
</feature>
<proteinExistence type="inferred from homology"/>
<evidence type="ECO:0000313" key="11">
    <source>
        <dbReference type="EMBL" id="KAF8399418.1"/>
    </source>
</evidence>
<accession>A0A835DDH7</accession>
<feature type="active site" evidence="8">
    <location>
        <position position="275"/>
    </location>
</feature>
<name>A0A835DDH7_TETSI</name>
<evidence type="ECO:0000256" key="8">
    <source>
        <dbReference type="PROSITE-ProRule" id="PRU10052"/>
    </source>
</evidence>
<keyword evidence="4" id="KW-0964">Secreted</keyword>
<evidence type="ECO:0000313" key="12">
    <source>
        <dbReference type="Proteomes" id="UP000655225"/>
    </source>
</evidence>
<dbReference type="SUPFAM" id="SSF51126">
    <property type="entry name" value="Pectin lyase-like"/>
    <property type="match status" value="1"/>
</dbReference>
<comment type="subcellular location">
    <subcellularLocation>
        <location evidence="1">Secreted</location>
        <location evidence="1">Cell wall</location>
    </subcellularLocation>
</comment>
<keyword evidence="12" id="KW-1185">Reference proteome</keyword>
<evidence type="ECO:0008006" key="13">
    <source>
        <dbReference type="Google" id="ProtNLM"/>
    </source>
</evidence>
<gene>
    <name evidence="11" type="ORF">HHK36_015283</name>
</gene>
<dbReference type="Gene3D" id="2.160.20.10">
    <property type="entry name" value="Single-stranded right-handed beta-helix, Pectin lyase-like"/>
    <property type="match status" value="1"/>
</dbReference>
<dbReference type="InterPro" id="IPR000743">
    <property type="entry name" value="Glyco_hydro_28"/>
</dbReference>
<evidence type="ECO:0000256" key="7">
    <source>
        <dbReference type="ARBA" id="ARBA00023316"/>
    </source>
</evidence>
<evidence type="ECO:0000256" key="1">
    <source>
        <dbReference type="ARBA" id="ARBA00004191"/>
    </source>
</evidence>
<evidence type="ECO:0000256" key="2">
    <source>
        <dbReference type="ARBA" id="ARBA00008834"/>
    </source>
</evidence>
<evidence type="ECO:0000256" key="3">
    <source>
        <dbReference type="ARBA" id="ARBA00022512"/>
    </source>
</evidence>
<dbReference type="GO" id="GO:0005975">
    <property type="term" value="P:carbohydrate metabolic process"/>
    <property type="evidence" value="ECO:0007669"/>
    <property type="project" value="InterPro"/>
</dbReference>
<keyword evidence="7" id="KW-0961">Cell wall biogenesis/degradation</keyword>
<evidence type="ECO:0000256" key="5">
    <source>
        <dbReference type="ARBA" id="ARBA00022801"/>
    </source>
</evidence>
<dbReference type="InterPro" id="IPR012334">
    <property type="entry name" value="Pectin_lyas_fold"/>
</dbReference>
<dbReference type="PANTHER" id="PTHR31375">
    <property type="match status" value="1"/>
</dbReference>
<dbReference type="InterPro" id="IPR011050">
    <property type="entry name" value="Pectin_lyase_fold/virulence"/>
</dbReference>
<keyword evidence="6 9" id="KW-0326">Glycosidase</keyword>
<dbReference type="PROSITE" id="PS00502">
    <property type="entry name" value="POLYGALACTURONASE"/>
    <property type="match status" value="1"/>
</dbReference>
<keyword evidence="3" id="KW-0134">Cell wall</keyword>
<organism evidence="11 12">
    <name type="scientific">Tetracentron sinense</name>
    <name type="common">Spur-leaf</name>
    <dbReference type="NCBI Taxonomy" id="13715"/>
    <lineage>
        <taxon>Eukaryota</taxon>
        <taxon>Viridiplantae</taxon>
        <taxon>Streptophyta</taxon>
        <taxon>Embryophyta</taxon>
        <taxon>Tracheophyta</taxon>
        <taxon>Spermatophyta</taxon>
        <taxon>Magnoliopsida</taxon>
        <taxon>Trochodendrales</taxon>
        <taxon>Trochodendraceae</taxon>
        <taxon>Tetracentron</taxon>
    </lineage>
</organism>
<dbReference type="SMART" id="SM00710">
    <property type="entry name" value="PbH1"/>
    <property type="match status" value="5"/>
</dbReference>
<evidence type="ECO:0000256" key="9">
    <source>
        <dbReference type="RuleBase" id="RU361169"/>
    </source>
</evidence>
<dbReference type="EMBL" id="JABCRI010000010">
    <property type="protein sequence ID" value="KAF8399418.1"/>
    <property type="molecule type" value="Genomic_DNA"/>
</dbReference>
<keyword evidence="5 9" id="KW-0378">Hydrolase</keyword>
<sequence length="385" mass="42481">MGEQMSAAQPPVPAASMESNGNWIHRQSDGRREHNVQSRHQEPNNNNGRHIFNVFDYGAIGDGRADDTQAFKDAWKATCMSSSSSPTMHIPREKTFLLQPLIFRGPCQSENVHVEINRKIVAPSDPSKWKCDSGNCNQWITFIEVDGLFIEGFGTIDGQGSQWWDHSCGHSKHGCLRAPRGFVIAHSNNVHLSNLSFKDSPQMHISFERSTGIYASNLTITAPGNSPNTDGIHIKKMCENVFIDHSQIGTGDDCISISDGTSHINISRIICGPGHGISIGSLGKGGQEETVEYVHVSDVEFMGTSNGVRIKTWQGGKGYARNIVFERISSHGATRPIIIDQFYCDHEGCRNHSTENGEETSSYCQNAYGRVHGEVVPMVPCLDRR</sequence>
<dbReference type="Proteomes" id="UP000655225">
    <property type="component" value="Unassembled WGS sequence"/>
</dbReference>
<comment type="caution">
    <text evidence="11">The sequence shown here is derived from an EMBL/GenBank/DDBJ whole genome shotgun (WGS) entry which is preliminary data.</text>
</comment>
<dbReference type="AlphaFoldDB" id="A0A835DDH7"/>
<dbReference type="OrthoDB" id="187139at2759"/>
<protein>
    <recommendedName>
        <fullName evidence="13">Endo-polygalacturonase</fullName>
    </recommendedName>
</protein>
<dbReference type="Pfam" id="PF00295">
    <property type="entry name" value="Glyco_hydro_28"/>
    <property type="match status" value="1"/>
</dbReference>
<evidence type="ECO:0000256" key="6">
    <source>
        <dbReference type="ARBA" id="ARBA00023295"/>
    </source>
</evidence>
<dbReference type="GO" id="GO:0071555">
    <property type="term" value="P:cell wall organization"/>
    <property type="evidence" value="ECO:0007669"/>
    <property type="project" value="UniProtKB-KW"/>
</dbReference>
<dbReference type="GO" id="GO:0004650">
    <property type="term" value="F:polygalacturonase activity"/>
    <property type="evidence" value="ECO:0007669"/>
    <property type="project" value="InterPro"/>
</dbReference>
<comment type="similarity">
    <text evidence="2 9">Belongs to the glycosyl hydrolase 28 family.</text>
</comment>
<dbReference type="OMA" id="NVWGLNI"/>
<evidence type="ECO:0000256" key="10">
    <source>
        <dbReference type="SAM" id="MobiDB-lite"/>
    </source>
</evidence>
<feature type="compositionally biased region" description="Basic and acidic residues" evidence="10">
    <location>
        <begin position="26"/>
        <end position="42"/>
    </location>
</feature>